<protein>
    <submittedName>
        <fullName evidence="1">Uncharacterized protein</fullName>
    </submittedName>
</protein>
<evidence type="ECO:0000313" key="1">
    <source>
        <dbReference type="EMBL" id="OAP89087.1"/>
    </source>
</evidence>
<name>A0A179BBI0_RHILE</name>
<accession>A0A179BBI0</accession>
<comment type="caution">
    <text evidence="1">The sequence shown here is derived from an EMBL/GenBank/DDBJ whole genome shotgun (WGS) entry which is preliminary data.</text>
</comment>
<dbReference type="AlphaFoldDB" id="A0A179BBI0"/>
<reference evidence="1" key="1">
    <citation type="submission" date="2016-04" db="EMBL/GenBank/DDBJ databases">
        <title>Fast-growing isolate from the root nodules of Vavilovia formosa.</title>
        <authorList>
            <person name="Kimeklis A."/>
            <person name="Safronova V."/>
            <person name="Belimov A."/>
            <person name="Andronov E."/>
        </authorList>
    </citation>
    <scope>NUCLEOTIDE SEQUENCE [LARGE SCALE GENOMIC DNA]</scope>
    <source>
        <strain evidence="1">Vaf-46</strain>
    </source>
</reference>
<gene>
    <name evidence="1" type="ORF">A4U53_33260</name>
</gene>
<sequence>MMYPDPEKGGRDRKQLGVIKNALETKAFSLALLPKHAPSPRAAHRLRARRGCRKLLGGAKETAHTRAFGAELIPRPYRRSALSGRSGGNVGLIGELPAA</sequence>
<organism evidence="1">
    <name type="scientific">Rhizobium leguminosarum</name>
    <dbReference type="NCBI Taxonomy" id="384"/>
    <lineage>
        <taxon>Bacteria</taxon>
        <taxon>Pseudomonadati</taxon>
        <taxon>Pseudomonadota</taxon>
        <taxon>Alphaproteobacteria</taxon>
        <taxon>Hyphomicrobiales</taxon>
        <taxon>Rhizobiaceae</taxon>
        <taxon>Rhizobium/Agrobacterium group</taxon>
        <taxon>Rhizobium</taxon>
    </lineage>
</organism>
<dbReference type="EMBL" id="LWBS01000440">
    <property type="protein sequence ID" value="OAP89087.1"/>
    <property type="molecule type" value="Genomic_DNA"/>
</dbReference>
<proteinExistence type="predicted"/>